<organism evidence="2 3">
    <name type="scientific">Neonectria magnoliae</name>
    <dbReference type="NCBI Taxonomy" id="2732573"/>
    <lineage>
        <taxon>Eukaryota</taxon>
        <taxon>Fungi</taxon>
        <taxon>Dikarya</taxon>
        <taxon>Ascomycota</taxon>
        <taxon>Pezizomycotina</taxon>
        <taxon>Sordariomycetes</taxon>
        <taxon>Hypocreomycetidae</taxon>
        <taxon>Hypocreales</taxon>
        <taxon>Nectriaceae</taxon>
        <taxon>Neonectria</taxon>
    </lineage>
</organism>
<sequence>MKTFQRPPPASSDLSQDSSSVVLIDDSEAETASEPESGDTSLNYRVQDLDHQGNAIKAIGVRGAAPTRQAACSADKMTMDAMMGDTARPDLHAANSDELDAIQVLSTMPMDRNAFGRSFRGPSELGQLPALRDPPDQEAASGSVTTVADEDHGTRANPAATTEPLSAQPDMVKVSRQLDGLSRRLRQVEKFLRQQADHKRIAKRMLRQKKRSNYKAHSSSIWGQYDRTH</sequence>
<evidence type="ECO:0000313" key="3">
    <source>
        <dbReference type="Proteomes" id="UP001498421"/>
    </source>
</evidence>
<feature type="region of interest" description="Disordered" evidence="1">
    <location>
        <begin position="1"/>
        <end position="20"/>
    </location>
</feature>
<keyword evidence="3" id="KW-1185">Reference proteome</keyword>
<evidence type="ECO:0000313" key="2">
    <source>
        <dbReference type="EMBL" id="KAK7420718.1"/>
    </source>
</evidence>
<proteinExistence type="predicted"/>
<feature type="compositionally biased region" description="Low complexity" evidence="1">
    <location>
        <begin position="11"/>
        <end position="20"/>
    </location>
</feature>
<accession>A0ABR1HHQ8</accession>
<feature type="region of interest" description="Disordered" evidence="1">
    <location>
        <begin position="120"/>
        <end position="170"/>
    </location>
</feature>
<dbReference type="EMBL" id="JAZAVK010000130">
    <property type="protein sequence ID" value="KAK7420718.1"/>
    <property type="molecule type" value="Genomic_DNA"/>
</dbReference>
<feature type="compositionally biased region" description="Pro residues" evidence="1">
    <location>
        <begin position="1"/>
        <end position="10"/>
    </location>
</feature>
<gene>
    <name evidence="2" type="ORF">QQZ08_010253</name>
</gene>
<comment type="caution">
    <text evidence="2">The sequence shown here is derived from an EMBL/GenBank/DDBJ whole genome shotgun (WGS) entry which is preliminary data.</text>
</comment>
<dbReference type="Proteomes" id="UP001498421">
    <property type="component" value="Unassembled WGS sequence"/>
</dbReference>
<protein>
    <submittedName>
        <fullName evidence="2">Uncharacterized protein</fullName>
    </submittedName>
</protein>
<feature type="compositionally biased region" description="Basic residues" evidence="1">
    <location>
        <begin position="204"/>
        <end position="214"/>
    </location>
</feature>
<evidence type="ECO:0000256" key="1">
    <source>
        <dbReference type="SAM" id="MobiDB-lite"/>
    </source>
</evidence>
<reference evidence="2 3" key="1">
    <citation type="journal article" date="2025" name="Microbiol. Resour. Announc.">
        <title>Draft genome sequences for Neonectria magnoliae and Neonectria punicea, canker pathogens of Liriodendron tulipifera and Acer saccharum in West Virginia.</title>
        <authorList>
            <person name="Petronek H.M."/>
            <person name="Kasson M.T."/>
            <person name="Metheny A.M."/>
            <person name="Stauder C.M."/>
            <person name="Lovett B."/>
            <person name="Lynch S.C."/>
            <person name="Garnas J.R."/>
            <person name="Kasson L.R."/>
            <person name="Stajich J.E."/>
        </authorList>
    </citation>
    <scope>NUCLEOTIDE SEQUENCE [LARGE SCALE GENOMIC DNA]</scope>
    <source>
        <strain evidence="2 3">NRRL 64651</strain>
    </source>
</reference>
<name>A0ABR1HHQ8_9HYPO</name>
<feature type="region of interest" description="Disordered" evidence="1">
    <location>
        <begin position="204"/>
        <end position="229"/>
    </location>
</feature>